<organism evidence="3 4">
    <name type="scientific">Anopheles stephensi</name>
    <name type="common">Indo-Pakistan malaria mosquito</name>
    <dbReference type="NCBI Taxonomy" id="30069"/>
    <lineage>
        <taxon>Eukaryota</taxon>
        <taxon>Metazoa</taxon>
        <taxon>Ecdysozoa</taxon>
        <taxon>Arthropoda</taxon>
        <taxon>Hexapoda</taxon>
        <taxon>Insecta</taxon>
        <taxon>Pterygota</taxon>
        <taxon>Neoptera</taxon>
        <taxon>Endopterygota</taxon>
        <taxon>Diptera</taxon>
        <taxon>Nematocera</taxon>
        <taxon>Culicoidea</taxon>
        <taxon>Culicidae</taxon>
        <taxon>Anophelinae</taxon>
        <taxon>Anopheles</taxon>
    </lineage>
</organism>
<dbReference type="OMA" id="NICNHAN"/>
<dbReference type="PANTHER" id="PTHR47331">
    <property type="entry name" value="PHD-TYPE DOMAIN-CONTAINING PROTEIN"/>
    <property type="match status" value="1"/>
</dbReference>
<dbReference type="STRING" id="30069.A0A182YI92"/>
<dbReference type="VEuPathDB" id="VectorBase:ASTEI20_031598"/>
<dbReference type="VEuPathDB" id="VectorBase:ASTE011128"/>
<evidence type="ECO:0000256" key="1">
    <source>
        <dbReference type="SAM" id="Coils"/>
    </source>
</evidence>
<feature type="coiled-coil region" evidence="1">
    <location>
        <begin position="4"/>
        <end position="31"/>
    </location>
</feature>
<dbReference type="VEuPathDB" id="VectorBase:ASTEI05207"/>
<dbReference type="AlphaFoldDB" id="A0A182YI92"/>
<dbReference type="Pfam" id="PF05380">
    <property type="entry name" value="Peptidase_A17"/>
    <property type="match status" value="1"/>
</dbReference>
<dbReference type="Proteomes" id="UP000076408">
    <property type="component" value="Unassembled WGS sequence"/>
</dbReference>
<dbReference type="EnsemblMetazoa" id="ASTEI08178-RA">
    <property type="protein sequence ID" value="ASTEI08178-PA"/>
    <property type="gene ID" value="ASTEI08178"/>
</dbReference>
<accession>A0A182YI92</accession>
<dbReference type="Pfam" id="PF03564">
    <property type="entry name" value="DUF1759"/>
    <property type="match status" value="1"/>
</dbReference>
<name>A0A182YI92_ANOST</name>
<proteinExistence type="predicted"/>
<dbReference type="InterPro" id="IPR008042">
    <property type="entry name" value="Retrotrans_Pao"/>
</dbReference>
<dbReference type="EnsemblMetazoa" id="ASTEI09455-RA">
    <property type="protein sequence ID" value="ASTEI09455-PA"/>
    <property type="gene ID" value="ASTEI09455"/>
</dbReference>
<feature type="compositionally biased region" description="Basic and acidic residues" evidence="2">
    <location>
        <begin position="57"/>
        <end position="70"/>
    </location>
</feature>
<dbReference type="VEuPathDB" id="VectorBase:ASTEI09455"/>
<dbReference type="PANTHER" id="PTHR47331:SF5">
    <property type="entry name" value="RIBONUCLEASE H"/>
    <property type="match status" value="1"/>
</dbReference>
<evidence type="ECO:0000313" key="4">
    <source>
        <dbReference type="Proteomes" id="UP000076408"/>
    </source>
</evidence>
<dbReference type="VEuPathDB" id="VectorBase:ASTEI08178"/>
<evidence type="ECO:0000313" key="3">
    <source>
        <dbReference type="EnsemblMetazoa" id="ASTEI08178-PA"/>
    </source>
</evidence>
<reference evidence="3" key="2">
    <citation type="submission" date="2020-05" db="UniProtKB">
        <authorList>
            <consortium name="EnsemblMetazoa"/>
        </authorList>
    </citation>
    <scope>IDENTIFICATION</scope>
    <source>
        <strain evidence="3">Indian</strain>
    </source>
</reference>
<dbReference type="VEuPathDB" id="VectorBase:ASTEI20_044624"/>
<sequence>MKRRQEAERKRVELELQLKFVKEEEDLLAEELGIKDNPETSTLLPSHAADNMVQHSQRKEREQIQREGAHRGTPTELPVFAGDPADWPLFITFYEHTTEKCGLSNWENMLRLQKALKGPALEAVRSRLLLPEVVPQVIATLRSRYGRSTHLISALIDKVHRTPAPCLEKPETVVAFGEAVQSMVDHMKAAGRQAHLTNPLLLKEIVEKLPISEQYNWTRFVSHIEEPDLLMFREYMAELQSTAEVLSSRESPSGHEVDKCFVFGAMAVKERWMKARALSLCFGCLGKHNWRTCHNRPHALSSSNTLFRIVPITVYGPTSTVTTFAFLDEGSSMTLVDEDLAEELGVEGEVEPLCIRWTGDTTRVEAGSRRVNFKVGPVGSAKSFAINSVRTVPKLNLPRQSFVPDEGRWKHLKRLPVREYHDAEPKVLIGLDNLRLMVPLRTIEGAAGDPIAVKTRLGWCIYGKPMKVECERLLHICECNNQAEILETMRKFYDLEQVGVVRVVELDPDVRRAQHLLETTTVRIGKRFESGLLWKADDIQLPSSIGMASRRFDCLEKRMERDGQLKLQSDGGTIKCLSSTGDDTERVLGMRWNPASDELGFCTRACTAVSGVLTAERIPTKREVLRCVMSLYDPLGLLAMFVIHGKILIQDLWRTGTQWDEEISSNQYRDWRRWVDLFQTIADIRIPRCYFTEACMKTYENSEWHLFVDASQHAYACVLYLRIVDDTGEAQCTLVGGKAKVAPLKPLTIPKLELQACVLGARFLLYTQEHHPIKAKRRVLWSDSTVALSWIRADPRNYKPFVAHRSGRAFGEHLGE</sequence>
<dbReference type="EnsemblMetazoa" id="ASTEI05207-RA">
    <property type="protein sequence ID" value="ASTEI05207-PA"/>
    <property type="gene ID" value="ASTEI05207"/>
</dbReference>
<feature type="region of interest" description="Disordered" evidence="2">
    <location>
        <begin position="52"/>
        <end position="78"/>
    </location>
</feature>
<keyword evidence="4" id="KW-1185">Reference proteome</keyword>
<evidence type="ECO:0008006" key="5">
    <source>
        <dbReference type="Google" id="ProtNLM"/>
    </source>
</evidence>
<dbReference type="VEuPathDB" id="VectorBase:ASTE006794"/>
<protein>
    <recommendedName>
        <fullName evidence="5">Peptidase aspartic putative domain-containing protein</fullName>
    </recommendedName>
</protein>
<reference evidence="4" key="1">
    <citation type="journal article" date="2014" name="Genome Biol.">
        <title>Genome analysis of a major urban malaria vector mosquito, Anopheles stephensi.</title>
        <authorList>
            <person name="Jiang X."/>
            <person name="Peery A."/>
            <person name="Hall A.B."/>
            <person name="Sharma A."/>
            <person name="Chen X.G."/>
            <person name="Waterhouse R.M."/>
            <person name="Komissarov A."/>
            <person name="Riehle M.M."/>
            <person name="Shouche Y."/>
            <person name="Sharakhova M.V."/>
            <person name="Lawson D."/>
            <person name="Pakpour N."/>
            <person name="Arensburger P."/>
            <person name="Davidson V.L."/>
            <person name="Eiglmeier K."/>
            <person name="Emrich S."/>
            <person name="George P."/>
            <person name="Kennedy R.C."/>
            <person name="Mane S.P."/>
            <person name="Maslen G."/>
            <person name="Oringanje C."/>
            <person name="Qi Y."/>
            <person name="Settlage R."/>
            <person name="Tojo M."/>
            <person name="Tubio J.M."/>
            <person name="Unger M.F."/>
            <person name="Wang B."/>
            <person name="Vernick K.D."/>
            <person name="Ribeiro J.M."/>
            <person name="James A.A."/>
            <person name="Michel K."/>
            <person name="Riehle M.A."/>
            <person name="Luckhart S."/>
            <person name="Sharakhov I.V."/>
            <person name="Tu Z."/>
        </authorList>
    </citation>
    <scope>NUCLEOTIDE SEQUENCE [LARGE SCALE GENOMIC DNA]</scope>
    <source>
        <strain evidence="4">Indian</strain>
    </source>
</reference>
<evidence type="ECO:0000256" key="2">
    <source>
        <dbReference type="SAM" id="MobiDB-lite"/>
    </source>
</evidence>
<keyword evidence="1" id="KW-0175">Coiled coil</keyword>
<dbReference type="InterPro" id="IPR005312">
    <property type="entry name" value="DUF1759"/>
</dbReference>